<dbReference type="CTD" id="6834"/>
<evidence type="ECO:0000256" key="5">
    <source>
        <dbReference type="ARBA" id="ARBA00023136"/>
    </source>
</evidence>
<dbReference type="GO" id="GO:0033617">
    <property type="term" value="P:mitochondrial respiratory chain complex IV assembly"/>
    <property type="evidence" value="ECO:0007669"/>
    <property type="project" value="TreeGrafter"/>
</dbReference>
<dbReference type="CDD" id="cd06662">
    <property type="entry name" value="SURF1"/>
    <property type="match status" value="1"/>
</dbReference>
<keyword evidence="5 6" id="KW-0472">Membrane</keyword>
<evidence type="ECO:0000256" key="3">
    <source>
        <dbReference type="ARBA" id="ARBA00022692"/>
    </source>
</evidence>
<comment type="similarity">
    <text evidence="2 6">Belongs to the SURF1 family.</text>
</comment>
<feature type="transmembrane region" description="Helical" evidence="6">
    <location>
        <begin position="51"/>
        <end position="70"/>
    </location>
</feature>
<dbReference type="GO" id="GO:0005743">
    <property type="term" value="C:mitochondrial inner membrane"/>
    <property type="evidence" value="ECO:0007669"/>
    <property type="project" value="UniProtKB-SubCell"/>
</dbReference>
<evidence type="ECO:0000256" key="2">
    <source>
        <dbReference type="ARBA" id="ARBA00007165"/>
    </source>
</evidence>
<feature type="transmembrane region" description="Helical" evidence="6">
    <location>
        <begin position="263"/>
        <end position="281"/>
    </location>
</feature>
<dbReference type="PROSITE" id="PS50895">
    <property type="entry name" value="SURF1"/>
    <property type="match status" value="1"/>
</dbReference>
<dbReference type="Pfam" id="PF02104">
    <property type="entry name" value="SURF1"/>
    <property type="match status" value="1"/>
</dbReference>
<keyword evidence="7" id="KW-1185">Reference proteome</keyword>
<dbReference type="GeneID" id="112689296"/>
<name>A0A8B8G793_9HEMI</name>
<dbReference type="PANTHER" id="PTHR23427:SF2">
    <property type="entry name" value="SURFEIT LOCUS PROTEIN 1"/>
    <property type="match status" value="1"/>
</dbReference>
<evidence type="ECO:0000313" key="8">
    <source>
        <dbReference type="RefSeq" id="XP_025418723.1"/>
    </source>
</evidence>
<dbReference type="InterPro" id="IPR002994">
    <property type="entry name" value="Surf1/Shy1"/>
</dbReference>
<sequence>MIFGKLFSNYLFKQNVISSKLYVSGLTKNFSMTTKSIELSKFRRKNNNTDIGWILLVIPISALGLGTWQVKRKYWKENLIEELKTQTQYPAINFPENEDELKNLEYRRVRVVGEFDHSKELYLGPRSCISNGGSDSGNGLFSTSGSTTSGYYVITPFKLSDRPLTILVNRGWVSMKNKDPASRISGQVVGEIELDGIVRLTEPRPQFVSKNVANSQFWSYRDLDAMSKLVNSEPILIDAVAESSIPGGPIGGQTNISIRNEHVSYIITWYGLAIATGYMWYNKYSHGLKSIIK</sequence>
<evidence type="ECO:0000256" key="6">
    <source>
        <dbReference type="RuleBase" id="RU363076"/>
    </source>
</evidence>
<evidence type="ECO:0000256" key="1">
    <source>
        <dbReference type="ARBA" id="ARBA00004370"/>
    </source>
</evidence>
<dbReference type="PANTHER" id="PTHR23427">
    <property type="entry name" value="SURFEIT LOCUS PROTEIN"/>
    <property type="match status" value="1"/>
</dbReference>
<dbReference type="OrthoDB" id="10040024at2759"/>
<keyword evidence="3 6" id="KW-0812">Transmembrane</keyword>
<evidence type="ECO:0000313" key="7">
    <source>
        <dbReference type="Proteomes" id="UP000694846"/>
    </source>
</evidence>
<keyword evidence="6" id="KW-0999">Mitochondrion inner membrane</keyword>
<evidence type="ECO:0000256" key="4">
    <source>
        <dbReference type="ARBA" id="ARBA00022989"/>
    </source>
</evidence>
<dbReference type="RefSeq" id="XP_025418723.1">
    <property type="nucleotide sequence ID" value="XM_025562938.1"/>
</dbReference>
<proteinExistence type="inferred from homology"/>
<keyword evidence="4 6" id="KW-1133">Transmembrane helix</keyword>
<dbReference type="Proteomes" id="UP000694846">
    <property type="component" value="Unplaced"/>
</dbReference>
<keyword evidence="6" id="KW-0496">Mitochondrion</keyword>
<organism evidence="7 8">
    <name type="scientific">Sipha flava</name>
    <name type="common">yellow sugarcane aphid</name>
    <dbReference type="NCBI Taxonomy" id="143950"/>
    <lineage>
        <taxon>Eukaryota</taxon>
        <taxon>Metazoa</taxon>
        <taxon>Ecdysozoa</taxon>
        <taxon>Arthropoda</taxon>
        <taxon>Hexapoda</taxon>
        <taxon>Insecta</taxon>
        <taxon>Pterygota</taxon>
        <taxon>Neoptera</taxon>
        <taxon>Paraneoptera</taxon>
        <taxon>Hemiptera</taxon>
        <taxon>Sternorrhyncha</taxon>
        <taxon>Aphidomorpha</taxon>
        <taxon>Aphidoidea</taxon>
        <taxon>Aphididae</taxon>
        <taxon>Sipha</taxon>
    </lineage>
</organism>
<dbReference type="AlphaFoldDB" id="A0A8B8G793"/>
<dbReference type="InterPro" id="IPR045214">
    <property type="entry name" value="Surf1/Surf4"/>
</dbReference>
<comment type="subcellular location">
    <subcellularLocation>
        <location evidence="1">Membrane</location>
    </subcellularLocation>
    <subcellularLocation>
        <location evidence="6">Mitochondrion inner membrane</location>
        <topology evidence="6">Multi-pass membrane protein</topology>
    </subcellularLocation>
</comment>
<accession>A0A8B8G793</accession>
<protein>
    <recommendedName>
        <fullName evidence="6">SURF1-like protein</fullName>
    </recommendedName>
</protein>
<comment type="function">
    <text evidence="6">Probably involved in the biogenesis of the COX complex.</text>
</comment>
<gene>
    <name evidence="8" type="primary">LOC112689296</name>
</gene>
<reference evidence="8" key="1">
    <citation type="submission" date="2025-08" db="UniProtKB">
        <authorList>
            <consortium name="RefSeq"/>
        </authorList>
    </citation>
    <scope>IDENTIFICATION</scope>
    <source>
        <tissue evidence="8">Whole body</tissue>
    </source>
</reference>